<dbReference type="SUPFAM" id="SSF50814">
    <property type="entry name" value="Lipocalins"/>
    <property type="match status" value="1"/>
</dbReference>
<organism evidence="2 3">
    <name type="scientific">Brachybacterium equifaecis</name>
    <dbReference type="NCBI Taxonomy" id="2910770"/>
    <lineage>
        <taxon>Bacteria</taxon>
        <taxon>Bacillati</taxon>
        <taxon>Actinomycetota</taxon>
        <taxon>Actinomycetes</taxon>
        <taxon>Micrococcales</taxon>
        <taxon>Dermabacteraceae</taxon>
        <taxon>Brachybacterium</taxon>
    </lineage>
</organism>
<gene>
    <name evidence="2" type="ORF">Bequi_03205</name>
</gene>
<dbReference type="EMBL" id="JAKNCJ010000001">
    <property type="protein sequence ID" value="MCL6422400.1"/>
    <property type="molecule type" value="Genomic_DNA"/>
</dbReference>
<dbReference type="Gene3D" id="2.40.128.20">
    <property type="match status" value="1"/>
</dbReference>
<dbReference type="InterPro" id="IPR012674">
    <property type="entry name" value="Calycin"/>
</dbReference>
<evidence type="ECO:0000259" key="1">
    <source>
        <dbReference type="Pfam" id="PF08768"/>
    </source>
</evidence>
<evidence type="ECO:0000313" key="2">
    <source>
        <dbReference type="EMBL" id="MCL6422400.1"/>
    </source>
</evidence>
<protein>
    <submittedName>
        <fullName evidence="2">FABP family protein</fullName>
    </submittedName>
</protein>
<dbReference type="InterPro" id="IPR014878">
    <property type="entry name" value="THAP4-like_heme-bd"/>
</dbReference>
<name>A0ABT0QXJ0_9MICO</name>
<accession>A0ABT0QXJ0</accession>
<evidence type="ECO:0000313" key="3">
    <source>
        <dbReference type="Proteomes" id="UP001203761"/>
    </source>
</evidence>
<dbReference type="Pfam" id="PF08768">
    <property type="entry name" value="THAP4_heme-bd"/>
    <property type="match status" value="1"/>
</dbReference>
<keyword evidence="3" id="KW-1185">Reference proteome</keyword>
<feature type="domain" description="THAP4-like heme-binding" evidence="1">
    <location>
        <begin position="13"/>
        <end position="217"/>
    </location>
</feature>
<comment type="caution">
    <text evidence="2">The sequence shown here is derived from an EMBL/GenBank/DDBJ whole genome shotgun (WGS) entry which is preliminary data.</text>
</comment>
<sequence length="218" mass="22990">MPIVLDPSLPESLYPLAWLVGSWSGTGAAQVSAEGGELEGRSIEQRVVCTPGDDGTLAWVMSTDQLDAPPPLPPTSVFANGPEAQAAPEAPADSAAVERSQLVRERGFWRVGEPLPGQDLAAAQAAKPGDPAGIVSYAVELVLQREDGEEIWAGEVRGPRIQLGLRTSPTARSADGAIAATRMFGLVGGRMFWLWERALDPAAPDQIGPFLSVELDRG</sequence>
<reference evidence="2" key="1">
    <citation type="submission" date="2022-02" db="EMBL/GenBank/DDBJ databases">
        <authorList>
            <person name="Lee M."/>
            <person name="Kim S.-J."/>
            <person name="Jung M.-Y."/>
        </authorList>
    </citation>
    <scope>NUCLEOTIDE SEQUENCE</scope>
    <source>
        <strain evidence="2">JHP9</strain>
    </source>
</reference>
<proteinExistence type="predicted"/>
<dbReference type="RefSeq" id="WP_249736501.1">
    <property type="nucleotide sequence ID" value="NZ_JAKNCJ010000001.1"/>
</dbReference>
<dbReference type="Proteomes" id="UP001203761">
    <property type="component" value="Unassembled WGS sequence"/>
</dbReference>